<evidence type="ECO:0000256" key="1">
    <source>
        <dbReference type="SAM" id="MobiDB-lite"/>
    </source>
</evidence>
<reference evidence="3" key="3">
    <citation type="submission" date="2018-12" db="EMBL/GenBank/DDBJ databases">
        <title>G10K-VGP greater horseshoe bat female genome, primary haplotype.</title>
        <authorList>
            <person name="Teeling E."/>
            <person name="Myers G."/>
            <person name="Vernes S."/>
            <person name="Pippel M."/>
            <person name="Winkler S."/>
            <person name="Fedrigo O."/>
            <person name="Rhie A."/>
            <person name="Koren S."/>
            <person name="Phillippy A."/>
            <person name="Lewin H."/>
            <person name="Damas J."/>
            <person name="Howe K."/>
            <person name="Mountcastle J."/>
            <person name="Jarvis E.D."/>
        </authorList>
    </citation>
    <scope>NUCLEOTIDE SEQUENCE [LARGE SCALE GENOMIC DNA]</scope>
</reference>
<dbReference type="Ensembl" id="ENSRFET00010024824.1">
    <property type="protein sequence ID" value="ENSRFEP00010022812.1"/>
    <property type="gene ID" value="ENSRFEG00010015323.1"/>
</dbReference>
<feature type="region of interest" description="Disordered" evidence="1">
    <location>
        <begin position="46"/>
        <end position="80"/>
    </location>
</feature>
<evidence type="ECO:0000313" key="2">
    <source>
        <dbReference type="Ensembl" id="ENSRFEP00010022812.1"/>
    </source>
</evidence>
<reference evidence="2" key="5">
    <citation type="submission" date="2025-09" db="UniProtKB">
        <authorList>
            <consortium name="Ensembl"/>
        </authorList>
    </citation>
    <scope>IDENTIFICATION</scope>
</reference>
<reference evidence="2" key="4">
    <citation type="submission" date="2025-08" db="UniProtKB">
        <authorList>
            <consortium name="Ensembl"/>
        </authorList>
    </citation>
    <scope>IDENTIFICATION</scope>
</reference>
<reference evidence="2 3" key="2">
    <citation type="journal article" date="2018" name="Annu Rev Anim Biosci">
        <title>Bat Biology, Genomes, and the Bat1K Project: To Generate Chromosome-Level Genomes for All Living Bat Species.</title>
        <authorList>
            <person name="Teeling E.C."/>
            <person name="Vernes S.C."/>
            <person name="Davalos L.M."/>
            <person name="Ray D.A."/>
            <person name="Gilbert M.T.P."/>
            <person name="Myers E."/>
        </authorList>
    </citation>
    <scope>NUCLEOTIDE SEQUENCE</scope>
</reference>
<protein>
    <submittedName>
        <fullName evidence="2">Uncharacterized protein</fullName>
    </submittedName>
</protein>
<dbReference type="Proteomes" id="UP000472240">
    <property type="component" value="Chromosome 9"/>
</dbReference>
<accession>A0A671FAV8</accession>
<feature type="region of interest" description="Disordered" evidence="1">
    <location>
        <begin position="1"/>
        <end position="24"/>
    </location>
</feature>
<sequence length="218" mass="22419">MSPALSSPASAATEGTGELAAHQTGGLASAECPGLLLSQVPLQTRGTALGGHPGPGWLTPPGSRTLILSRGPRGQRQSREAWPQGLFPSSRHAAPQLEAASQDIWQVSPAAFAPGGSTRCDLGAGGGMPRCPEDCRRVKRGRAQFTDVCLGPPPPGYHPIPFLDSKHEKASNRPRGSLGPGRTTPTVRDPPAGSRPDGAAKAEPVTTAFPGRWAAGGH</sequence>
<dbReference type="InParanoid" id="A0A671FAV8"/>
<feature type="region of interest" description="Disordered" evidence="1">
    <location>
        <begin position="164"/>
        <end position="218"/>
    </location>
</feature>
<evidence type="ECO:0000313" key="3">
    <source>
        <dbReference type="Proteomes" id="UP000472240"/>
    </source>
</evidence>
<reference evidence="2 3" key="1">
    <citation type="journal article" date="2015" name="Annu Rev Anim Biosci">
        <title>The Genome 10K Project: a way forward.</title>
        <authorList>
            <person name="Koepfli K.P."/>
            <person name="Paten B."/>
            <person name="O'Brien S.J."/>
            <person name="Koepfli K.P."/>
            <person name="Paten B."/>
            <person name="Antunes A."/>
            <person name="Belov K."/>
            <person name="Bustamante C."/>
            <person name="Castoe T.A."/>
            <person name="Clawson H."/>
            <person name="Crawford A.J."/>
            <person name="Diekhans M."/>
            <person name="Distel D."/>
            <person name="Durbin R."/>
            <person name="Earl D."/>
            <person name="Fujita M.K."/>
            <person name="Gamble T."/>
            <person name="Georges A."/>
            <person name="Gemmell N."/>
            <person name="Gilbert M.T."/>
            <person name="Graves J.M."/>
            <person name="Green R.E."/>
            <person name="Hickey G."/>
            <person name="Jarvis E.D."/>
            <person name="Johnson W."/>
            <person name="Komissarov A."/>
            <person name="Korf I."/>
            <person name="Kuhn R."/>
            <person name="Larkin D.M."/>
            <person name="Lewin H."/>
            <person name="Lopez J.V."/>
            <person name="Ma J."/>
            <person name="Marques-Bonet T."/>
            <person name="Miller W."/>
            <person name="Murphy R."/>
            <person name="Pevzner P."/>
            <person name="Shapiro B."/>
            <person name="Steiner C."/>
            <person name="Tamazian G."/>
            <person name="Venkatesh B."/>
            <person name="Wang J."/>
            <person name="Wayne R."/>
            <person name="Wiley E."/>
            <person name="Yang H."/>
            <person name="Zhang G."/>
            <person name="Haussler D."/>
            <person name="Ryder O."/>
            <person name="O'Brien S.J."/>
        </authorList>
    </citation>
    <scope>NUCLEOTIDE SEQUENCE</scope>
</reference>
<organism evidence="2 3">
    <name type="scientific">Rhinolophus ferrumequinum</name>
    <name type="common">Greater horseshoe bat</name>
    <dbReference type="NCBI Taxonomy" id="59479"/>
    <lineage>
        <taxon>Eukaryota</taxon>
        <taxon>Metazoa</taxon>
        <taxon>Chordata</taxon>
        <taxon>Craniata</taxon>
        <taxon>Vertebrata</taxon>
        <taxon>Euteleostomi</taxon>
        <taxon>Mammalia</taxon>
        <taxon>Eutheria</taxon>
        <taxon>Laurasiatheria</taxon>
        <taxon>Chiroptera</taxon>
        <taxon>Yinpterochiroptera</taxon>
        <taxon>Rhinolophoidea</taxon>
        <taxon>Rhinolophidae</taxon>
        <taxon>Rhinolophinae</taxon>
        <taxon>Rhinolophus</taxon>
    </lineage>
</organism>
<dbReference type="AlphaFoldDB" id="A0A671FAV8"/>
<name>A0A671FAV8_RHIFE</name>
<keyword evidence="3" id="KW-1185">Reference proteome</keyword>
<proteinExistence type="predicted"/>
<feature type="compositionally biased region" description="Low complexity" evidence="1">
    <location>
        <begin position="1"/>
        <end position="12"/>
    </location>
</feature>